<protein>
    <submittedName>
        <fullName evidence="1">DUF4192 domain-containing protein</fullName>
    </submittedName>
</protein>
<evidence type="ECO:0000313" key="1">
    <source>
        <dbReference type="EMBL" id="MFD0684981.1"/>
    </source>
</evidence>
<dbReference type="Proteomes" id="UP001597063">
    <property type="component" value="Unassembled WGS sequence"/>
</dbReference>
<dbReference type="Pfam" id="PF13830">
    <property type="entry name" value="DUF4192"/>
    <property type="match status" value="1"/>
</dbReference>
<dbReference type="InterPro" id="IPR025447">
    <property type="entry name" value="DUF4192"/>
</dbReference>
<evidence type="ECO:0000313" key="2">
    <source>
        <dbReference type="Proteomes" id="UP001597063"/>
    </source>
</evidence>
<reference evidence="2" key="1">
    <citation type="journal article" date="2019" name="Int. J. Syst. Evol. Microbiol.">
        <title>The Global Catalogue of Microorganisms (GCM) 10K type strain sequencing project: providing services to taxonomists for standard genome sequencing and annotation.</title>
        <authorList>
            <consortium name="The Broad Institute Genomics Platform"/>
            <consortium name="The Broad Institute Genome Sequencing Center for Infectious Disease"/>
            <person name="Wu L."/>
            <person name="Ma J."/>
        </authorList>
    </citation>
    <scope>NUCLEOTIDE SEQUENCE [LARGE SCALE GENOMIC DNA]</scope>
    <source>
        <strain evidence="2">JCM 9371</strain>
    </source>
</reference>
<comment type="caution">
    <text evidence="1">The sequence shown here is derived from an EMBL/GenBank/DDBJ whole genome shotgun (WGS) entry which is preliminary data.</text>
</comment>
<keyword evidence="2" id="KW-1185">Reference proteome</keyword>
<proteinExistence type="predicted"/>
<organism evidence="1 2">
    <name type="scientific">Actinomadura fibrosa</name>
    <dbReference type="NCBI Taxonomy" id="111802"/>
    <lineage>
        <taxon>Bacteria</taxon>
        <taxon>Bacillati</taxon>
        <taxon>Actinomycetota</taxon>
        <taxon>Actinomycetes</taxon>
        <taxon>Streptosporangiales</taxon>
        <taxon>Thermomonosporaceae</taxon>
        <taxon>Actinomadura</taxon>
    </lineage>
</organism>
<name>A0ABW2XEU6_9ACTN</name>
<dbReference type="RefSeq" id="WP_131761222.1">
    <property type="nucleotide sequence ID" value="NZ_CAACUY010000153.1"/>
</dbReference>
<gene>
    <name evidence="1" type="ORF">ACFQZM_10755</name>
</gene>
<dbReference type="EMBL" id="JBHTGP010000005">
    <property type="protein sequence ID" value="MFD0684981.1"/>
    <property type="molecule type" value="Genomic_DNA"/>
</dbReference>
<sequence length="338" mass="36579">MQPLVIRTSEDAIAAVPYLLGFHPSRSLVVIGFDGPHTTCAIRLDLPTHDAAERVAAMLARNGFRKALLLGYGEAEDTTPSIETMRAALTDKGLDVPEAIRVFDGRWWSLTCNDACCPAEGTPYDINTSTLAAEATYAGHVALADRAELTGSLDPVTGPARTSMHTATQRAERRFLRWARDGTSSMSLQARTIDEGLAFLPPLLTRARSGHDPTDDEVAWLGFLLTELRIRDEAWVRIDEDAPASDIAFWRDIVRRVEPPYAAAPASLLAHAAYSAGNGSLANVALERALDADPTYSMAVLLRELATSGIPPTSARMHMTPEQLAAAYQEAEKTPKAS</sequence>
<accession>A0ABW2XEU6</accession>